<reference evidence="2" key="1">
    <citation type="journal article" date="2017" name="Nat. Microbiol.">
        <title>Global analysis of biosynthetic gene clusters reveals vast potential of secondary metabolite production in Penicillium species.</title>
        <authorList>
            <person name="Nielsen J.C."/>
            <person name="Grijseels S."/>
            <person name="Prigent S."/>
            <person name="Ji B."/>
            <person name="Dainat J."/>
            <person name="Nielsen K.F."/>
            <person name="Frisvad J.C."/>
            <person name="Workman M."/>
            <person name="Nielsen J."/>
        </authorList>
    </citation>
    <scope>NUCLEOTIDE SEQUENCE [LARGE SCALE GENOMIC DNA]</scope>
    <source>
        <strain evidence="2">IBT 31321</strain>
    </source>
</reference>
<dbReference type="AlphaFoldDB" id="A0A1V6UNR3"/>
<dbReference type="PROSITE" id="PS50007">
    <property type="entry name" value="PIPLC_X_DOMAIN"/>
    <property type="match status" value="1"/>
</dbReference>
<dbReference type="SUPFAM" id="SSF50494">
    <property type="entry name" value="Trypsin-like serine proteases"/>
    <property type="match status" value="1"/>
</dbReference>
<protein>
    <recommendedName>
        <fullName evidence="3">Peptidase S1 domain-containing protein</fullName>
    </recommendedName>
</protein>
<gene>
    <name evidence="1" type="ORF">PENCOP_c006G07811</name>
</gene>
<name>A0A1V6UNR3_9EURO</name>
<evidence type="ECO:0008006" key="3">
    <source>
        <dbReference type="Google" id="ProtNLM"/>
    </source>
</evidence>
<sequence>MLNNGAYYLGHVVAGSGMHRTRLDGDKCRVTVDWALIRMSSNRIYRQMHEDHVSGNNGFHYYSNASHNPPYHGGSTLNSRSGATIHKSGRSTSMTASLYHGLESVQLDRLKSDKGPGYNFSIIWIYKTATPEDSFSFAEPGDSGAWMTRMDGKVLGILTGADERQSTHYFCRISDVFDDIKDITGAVEVRIAPTPV</sequence>
<dbReference type="InterPro" id="IPR009003">
    <property type="entry name" value="Peptidase_S1_PA"/>
</dbReference>
<keyword evidence="2" id="KW-1185">Reference proteome</keyword>
<comment type="caution">
    <text evidence="1">The sequence shown here is derived from an EMBL/GenBank/DDBJ whole genome shotgun (WGS) entry which is preliminary data.</text>
</comment>
<organism evidence="1 2">
    <name type="scientific">Penicillium coprophilum</name>
    <dbReference type="NCBI Taxonomy" id="36646"/>
    <lineage>
        <taxon>Eukaryota</taxon>
        <taxon>Fungi</taxon>
        <taxon>Dikarya</taxon>
        <taxon>Ascomycota</taxon>
        <taxon>Pezizomycotina</taxon>
        <taxon>Eurotiomycetes</taxon>
        <taxon>Eurotiomycetidae</taxon>
        <taxon>Eurotiales</taxon>
        <taxon>Aspergillaceae</taxon>
        <taxon>Penicillium</taxon>
    </lineage>
</organism>
<dbReference type="Proteomes" id="UP000191500">
    <property type="component" value="Unassembled WGS sequence"/>
</dbReference>
<evidence type="ECO:0000313" key="1">
    <source>
        <dbReference type="EMBL" id="OQE40055.1"/>
    </source>
</evidence>
<evidence type="ECO:0000313" key="2">
    <source>
        <dbReference type="Proteomes" id="UP000191500"/>
    </source>
</evidence>
<dbReference type="EMBL" id="MDDG01000006">
    <property type="protein sequence ID" value="OQE40055.1"/>
    <property type="molecule type" value="Genomic_DNA"/>
</dbReference>
<proteinExistence type="predicted"/>
<dbReference type="STRING" id="36646.A0A1V6UNR3"/>
<accession>A0A1V6UNR3</accession>